<comment type="caution">
    <text evidence="2">The sequence shown here is derived from an EMBL/GenBank/DDBJ whole genome shotgun (WGS) entry which is preliminary data.</text>
</comment>
<feature type="region of interest" description="Disordered" evidence="1">
    <location>
        <begin position="41"/>
        <end position="101"/>
    </location>
</feature>
<evidence type="ECO:0000313" key="2">
    <source>
        <dbReference type="EMBL" id="KAF7384246.1"/>
    </source>
</evidence>
<dbReference type="AlphaFoldDB" id="A0A834J947"/>
<proteinExistence type="predicted"/>
<keyword evidence="3" id="KW-1185">Reference proteome</keyword>
<protein>
    <submittedName>
        <fullName evidence="2">Uncharacterized protein</fullName>
    </submittedName>
</protein>
<gene>
    <name evidence="2" type="ORF">HZH66_012496</name>
</gene>
<dbReference type="EMBL" id="JACSEA010000016">
    <property type="protein sequence ID" value="KAF7384246.1"/>
    <property type="molecule type" value="Genomic_DNA"/>
</dbReference>
<name>A0A834J947_VESVU</name>
<feature type="compositionally biased region" description="Acidic residues" evidence="1">
    <location>
        <begin position="50"/>
        <end position="85"/>
    </location>
</feature>
<feature type="compositionally biased region" description="Acidic residues" evidence="1">
    <location>
        <begin position="92"/>
        <end position="101"/>
    </location>
</feature>
<evidence type="ECO:0000313" key="3">
    <source>
        <dbReference type="Proteomes" id="UP000614350"/>
    </source>
</evidence>
<organism evidence="2 3">
    <name type="scientific">Vespula vulgaris</name>
    <name type="common">Yellow jacket</name>
    <name type="synonym">Wasp</name>
    <dbReference type="NCBI Taxonomy" id="7454"/>
    <lineage>
        <taxon>Eukaryota</taxon>
        <taxon>Metazoa</taxon>
        <taxon>Ecdysozoa</taxon>
        <taxon>Arthropoda</taxon>
        <taxon>Hexapoda</taxon>
        <taxon>Insecta</taxon>
        <taxon>Pterygota</taxon>
        <taxon>Neoptera</taxon>
        <taxon>Endopterygota</taxon>
        <taxon>Hymenoptera</taxon>
        <taxon>Apocrita</taxon>
        <taxon>Aculeata</taxon>
        <taxon>Vespoidea</taxon>
        <taxon>Vespidae</taxon>
        <taxon>Vespinae</taxon>
        <taxon>Vespula</taxon>
    </lineage>
</organism>
<dbReference type="Proteomes" id="UP000614350">
    <property type="component" value="Unassembled WGS sequence"/>
</dbReference>
<accession>A0A834J947</accession>
<evidence type="ECO:0000256" key="1">
    <source>
        <dbReference type="SAM" id="MobiDB-lite"/>
    </source>
</evidence>
<reference evidence="2" key="1">
    <citation type="journal article" date="2020" name="G3 (Bethesda)">
        <title>High-Quality Assemblies for Three Invasive Social Wasps from the &lt;i&gt;Vespula&lt;/i&gt; Genus.</title>
        <authorList>
            <person name="Harrop T.W.R."/>
            <person name="Guhlin J."/>
            <person name="McLaughlin G.M."/>
            <person name="Permina E."/>
            <person name="Stockwell P."/>
            <person name="Gilligan J."/>
            <person name="Le Lec M.F."/>
            <person name="Gruber M.A.M."/>
            <person name="Quinn O."/>
            <person name="Lovegrove M."/>
            <person name="Duncan E.J."/>
            <person name="Remnant E.J."/>
            <person name="Van Eeckhoven J."/>
            <person name="Graham B."/>
            <person name="Knapp R.A."/>
            <person name="Langford K.W."/>
            <person name="Kronenberg Z."/>
            <person name="Press M.O."/>
            <person name="Eacker S.M."/>
            <person name="Wilson-Rankin E.E."/>
            <person name="Purcell J."/>
            <person name="Lester P.J."/>
            <person name="Dearden P.K."/>
        </authorList>
    </citation>
    <scope>NUCLEOTIDE SEQUENCE</scope>
    <source>
        <strain evidence="2">Marl-1</strain>
    </source>
</reference>
<sequence length="101" mass="11756">MTLRVHRNDDGKSLKGRVVLTYSTLLVTILDALHQRIMMSLWSKKQLDVEREEEEEGEDEDEDEDEEEDEEEEEEAEEEEEEEAEEGGRGGEEEEDKIVAT</sequence>